<proteinExistence type="predicted"/>
<evidence type="ECO:0000313" key="2">
    <source>
        <dbReference type="Proteomes" id="UP001140066"/>
    </source>
</evidence>
<sequence length="138" mass="15307">MGQSGSKLLASKGARGGMRLPRTSQPPAAKTREQILGEEEAKDEDEEESKQLSANLKRFLNPQQHTTMTGMKPATTNTNVEALRQRQARDSLTRLESQQITKLLRDLGHGVTVEQAARDYKLDAKTVHTLHSFLTPVT</sequence>
<gene>
    <name evidence="1" type="ORF">GGI18_002478</name>
</gene>
<dbReference type="Proteomes" id="UP001140066">
    <property type="component" value="Unassembled WGS sequence"/>
</dbReference>
<evidence type="ECO:0000313" key="1">
    <source>
        <dbReference type="EMBL" id="KAJ2789313.1"/>
    </source>
</evidence>
<reference evidence="1" key="1">
    <citation type="submission" date="2022-07" db="EMBL/GenBank/DDBJ databases">
        <title>Phylogenomic reconstructions and comparative analyses of Kickxellomycotina fungi.</title>
        <authorList>
            <person name="Reynolds N.K."/>
            <person name="Stajich J.E."/>
            <person name="Barry K."/>
            <person name="Grigoriev I.V."/>
            <person name="Crous P."/>
            <person name="Smith M.E."/>
        </authorList>
    </citation>
    <scope>NUCLEOTIDE SEQUENCE</scope>
    <source>
        <strain evidence="1">BCRC 34191</strain>
    </source>
</reference>
<keyword evidence="2" id="KW-1185">Reference proteome</keyword>
<dbReference type="EMBL" id="JANBUK010000612">
    <property type="protein sequence ID" value="KAJ2789313.1"/>
    <property type="molecule type" value="Genomic_DNA"/>
</dbReference>
<name>A0ACC1KGP9_9FUNG</name>
<accession>A0ACC1KGP9</accession>
<protein>
    <submittedName>
        <fullName evidence="1">Uncharacterized protein</fullName>
    </submittedName>
</protein>
<comment type="caution">
    <text evidence="1">The sequence shown here is derived from an EMBL/GenBank/DDBJ whole genome shotgun (WGS) entry which is preliminary data.</text>
</comment>
<organism evidence="1 2">
    <name type="scientific">Coemansia linderi</name>
    <dbReference type="NCBI Taxonomy" id="2663919"/>
    <lineage>
        <taxon>Eukaryota</taxon>
        <taxon>Fungi</taxon>
        <taxon>Fungi incertae sedis</taxon>
        <taxon>Zoopagomycota</taxon>
        <taxon>Kickxellomycotina</taxon>
        <taxon>Kickxellomycetes</taxon>
        <taxon>Kickxellales</taxon>
        <taxon>Kickxellaceae</taxon>
        <taxon>Coemansia</taxon>
    </lineage>
</organism>